<feature type="domain" description="Large ribosomal subunit protein bL25 L25" evidence="6">
    <location>
        <begin position="6"/>
        <end position="92"/>
    </location>
</feature>
<protein>
    <recommendedName>
        <fullName evidence="5">Large ribosomal subunit protein bL25</fullName>
    </recommendedName>
</protein>
<proteinExistence type="inferred from homology"/>
<dbReference type="EMBL" id="JACHGR010000002">
    <property type="protein sequence ID" value="MBB6054855.1"/>
    <property type="molecule type" value="Genomic_DNA"/>
</dbReference>
<dbReference type="Pfam" id="PF01386">
    <property type="entry name" value="Ribosomal_L25p"/>
    <property type="match status" value="1"/>
</dbReference>
<evidence type="ECO:0000256" key="4">
    <source>
        <dbReference type="ARBA" id="ARBA00023274"/>
    </source>
</evidence>
<gene>
    <name evidence="5" type="primary">rplY</name>
    <name evidence="7" type="ORF">HNR75_000727</name>
</gene>
<accession>A0A841GHN6</accession>
<comment type="caution">
    <text evidence="7">The sequence shown here is derived from an EMBL/GenBank/DDBJ whole genome shotgun (WGS) entry which is preliminary data.</text>
</comment>
<evidence type="ECO:0000256" key="3">
    <source>
        <dbReference type="ARBA" id="ARBA00022980"/>
    </source>
</evidence>
<evidence type="ECO:0000259" key="6">
    <source>
        <dbReference type="Pfam" id="PF01386"/>
    </source>
</evidence>
<evidence type="ECO:0000313" key="7">
    <source>
        <dbReference type="EMBL" id="MBB6054855.1"/>
    </source>
</evidence>
<dbReference type="Gene3D" id="2.40.240.10">
    <property type="entry name" value="Ribosomal Protein L25, Chain P"/>
    <property type="match status" value="1"/>
</dbReference>
<dbReference type="PANTHER" id="PTHR33284:SF1">
    <property type="entry name" value="RIBOSOMAL PROTEIN L25_GLN-TRNA SYNTHETASE, ANTI-CODON-BINDING DOMAIN-CONTAINING PROTEIN"/>
    <property type="match status" value="1"/>
</dbReference>
<dbReference type="RefSeq" id="WP_188025656.1">
    <property type="nucleotide sequence ID" value="NZ_JACHGR010000002.1"/>
</dbReference>
<dbReference type="GO" id="GO:0003735">
    <property type="term" value="F:structural constituent of ribosome"/>
    <property type="evidence" value="ECO:0007669"/>
    <property type="project" value="InterPro"/>
</dbReference>
<dbReference type="InterPro" id="IPR011035">
    <property type="entry name" value="Ribosomal_bL25/Gln-tRNA_synth"/>
</dbReference>
<dbReference type="InterPro" id="IPR001021">
    <property type="entry name" value="Ribosomal_bL25_long"/>
</dbReference>
<dbReference type="NCBIfam" id="TIGR00731">
    <property type="entry name" value="bL25_bact_ctc"/>
    <property type="match status" value="1"/>
</dbReference>
<evidence type="ECO:0000256" key="5">
    <source>
        <dbReference type="HAMAP-Rule" id="MF_01336"/>
    </source>
</evidence>
<dbReference type="CDD" id="cd00495">
    <property type="entry name" value="Ribosomal_L25_TL5_CTC"/>
    <property type="match status" value="1"/>
</dbReference>
<comment type="subunit">
    <text evidence="5">Part of the 50S ribosomal subunit; part of the 5S rRNA/L5/L18/L25 subcomplex. Contacts the 5S rRNA. Binds to the 5S rRNA independently of L5 and L18.</text>
</comment>
<reference evidence="7 8" key="1">
    <citation type="submission" date="2020-08" db="EMBL/GenBank/DDBJ databases">
        <title>Genomic Encyclopedia of Type Strains, Phase IV (KMG-IV): sequencing the most valuable type-strain genomes for metagenomic binning, comparative biology and taxonomic classification.</title>
        <authorList>
            <person name="Goeker M."/>
        </authorList>
    </citation>
    <scope>NUCLEOTIDE SEQUENCE [LARGE SCALE GENOMIC DNA]</scope>
    <source>
        <strain evidence="7 8">DSM 22975</strain>
    </source>
</reference>
<evidence type="ECO:0000313" key="8">
    <source>
        <dbReference type="Proteomes" id="UP000585721"/>
    </source>
</evidence>
<keyword evidence="4 5" id="KW-0687">Ribonucleoprotein</keyword>
<evidence type="ECO:0000256" key="1">
    <source>
        <dbReference type="ARBA" id="ARBA00022730"/>
    </source>
</evidence>
<comment type="similarity">
    <text evidence="5">Belongs to the bacterial ribosomal protein bL25 family.</text>
</comment>
<dbReference type="PANTHER" id="PTHR33284">
    <property type="entry name" value="RIBOSOMAL PROTEIN L25/GLN-TRNA SYNTHETASE, ANTI-CODON-BINDING DOMAIN-CONTAINING PROTEIN"/>
    <property type="match status" value="1"/>
</dbReference>
<sequence>MSFSFQAEVRKDLGKGASRRLRRAEQVPAILYGAGQEAVSLVLDHNKIITAQQEAAFYSEVLTLVVDGQEVKAKVAAVQRHPVKPKVVHLDFIRA</sequence>
<dbReference type="AlphaFoldDB" id="A0A841GHN6"/>
<dbReference type="FunFam" id="2.40.240.10:FF:000002">
    <property type="entry name" value="50S ribosomal protein L25"/>
    <property type="match status" value="1"/>
</dbReference>
<dbReference type="InterPro" id="IPR020056">
    <property type="entry name" value="Rbsml_bL25/Gln-tRNA_synth_N"/>
</dbReference>
<dbReference type="HAMAP" id="MF_01336">
    <property type="entry name" value="Ribosomal_bL25"/>
    <property type="match status" value="1"/>
</dbReference>
<evidence type="ECO:0000256" key="2">
    <source>
        <dbReference type="ARBA" id="ARBA00022884"/>
    </source>
</evidence>
<name>A0A841GHN6_9GAMM</name>
<keyword evidence="2 5" id="KW-0694">RNA-binding</keyword>
<comment type="function">
    <text evidence="5">This is one of the proteins that binds to the 5S RNA in the ribosome where it forms part of the central protuberance.</text>
</comment>
<keyword evidence="1 5" id="KW-0699">rRNA-binding</keyword>
<dbReference type="InterPro" id="IPR029751">
    <property type="entry name" value="Ribosomal_L25_dom"/>
</dbReference>
<dbReference type="InterPro" id="IPR020930">
    <property type="entry name" value="Ribosomal_uL5_bac-type"/>
</dbReference>
<organism evidence="7 8">
    <name type="scientific">Tolumonas osonensis</name>
    <dbReference type="NCBI Taxonomy" id="675874"/>
    <lineage>
        <taxon>Bacteria</taxon>
        <taxon>Pseudomonadati</taxon>
        <taxon>Pseudomonadota</taxon>
        <taxon>Gammaproteobacteria</taxon>
        <taxon>Aeromonadales</taxon>
        <taxon>Aeromonadaceae</taxon>
        <taxon>Tolumonas</taxon>
    </lineage>
</organism>
<dbReference type="GO" id="GO:0022625">
    <property type="term" value="C:cytosolic large ribosomal subunit"/>
    <property type="evidence" value="ECO:0007669"/>
    <property type="project" value="TreeGrafter"/>
</dbReference>
<dbReference type="InterPro" id="IPR020055">
    <property type="entry name" value="Ribosomal_bL25_short"/>
</dbReference>
<dbReference type="NCBIfam" id="NF004612">
    <property type="entry name" value="PRK05943.1"/>
    <property type="match status" value="1"/>
</dbReference>
<keyword evidence="8" id="KW-1185">Reference proteome</keyword>
<dbReference type="Proteomes" id="UP000585721">
    <property type="component" value="Unassembled WGS sequence"/>
</dbReference>
<dbReference type="GO" id="GO:0006412">
    <property type="term" value="P:translation"/>
    <property type="evidence" value="ECO:0007669"/>
    <property type="project" value="UniProtKB-UniRule"/>
</dbReference>
<dbReference type="SUPFAM" id="SSF50715">
    <property type="entry name" value="Ribosomal protein L25-like"/>
    <property type="match status" value="1"/>
</dbReference>
<dbReference type="GO" id="GO:0008097">
    <property type="term" value="F:5S rRNA binding"/>
    <property type="evidence" value="ECO:0007669"/>
    <property type="project" value="InterPro"/>
</dbReference>
<keyword evidence="3 5" id="KW-0689">Ribosomal protein</keyword>